<evidence type="ECO:0000313" key="5">
    <source>
        <dbReference type="Proteomes" id="UP000230423"/>
    </source>
</evidence>
<evidence type="ECO:0000259" key="2">
    <source>
        <dbReference type="PROSITE" id="PS50041"/>
    </source>
</evidence>
<dbReference type="PROSITE" id="PS50041">
    <property type="entry name" value="C_TYPE_LECTIN_2"/>
    <property type="match status" value="1"/>
</dbReference>
<feature type="domain" description="C-type lectin" evidence="2">
    <location>
        <begin position="257"/>
        <end position="360"/>
    </location>
</feature>
<feature type="region of interest" description="Disordered" evidence="1">
    <location>
        <begin position="1"/>
        <end position="32"/>
    </location>
</feature>
<dbReference type="PANTHER" id="PTHR31024:SF3">
    <property type="entry name" value="C-TYPE LECTIN-RELATED"/>
    <property type="match status" value="1"/>
</dbReference>
<proteinExistence type="predicted"/>
<dbReference type="EMBL" id="KZ345710">
    <property type="protein sequence ID" value="PIO72314.1"/>
    <property type="molecule type" value="Genomic_DNA"/>
</dbReference>
<protein>
    <submittedName>
        <fullName evidence="4">von Willebrand factor type A domain protein</fullName>
    </submittedName>
</protein>
<organism evidence="4 5">
    <name type="scientific">Teladorsagia circumcincta</name>
    <name type="common">Brown stomach worm</name>
    <name type="synonym">Ostertagia circumcincta</name>
    <dbReference type="NCBI Taxonomy" id="45464"/>
    <lineage>
        <taxon>Eukaryota</taxon>
        <taxon>Metazoa</taxon>
        <taxon>Ecdysozoa</taxon>
        <taxon>Nematoda</taxon>
        <taxon>Chromadorea</taxon>
        <taxon>Rhabditida</taxon>
        <taxon>Rhabditina</taxon>
        <taxon>Rhabditomorpha</taxon>
        <taxon>Strongyloidea</taxon>
        <taxon>Trichostrongylidae</taxon>
        <taxon>Teladorsagia</taxon>
    </lineage>
</organism>
<dbReference type="SUPFAM" id="SSF56436">
    <property type="entry name" value="C-type lectin-like"/>
    <property type="match status" value="1"/>
</dbReference>
<dbReference type="PROSITE" id="PS50234">
    <property type="entry name" value="VWFA"/>
    <property type="match status" value="1"/>
</dbReference>
<dbReference type="Gene3D" id="3.40.50.410">
    <property type="entry name" value="von Willebrand factor, type A domain"/>
    <property type="match status" value="1"/>
</dbReference>
<dbReference type="Proteomes" id="UP000230423">
    <property type="component" value="Unassembled WGS sequence"/>
</dbReference>
<dbReference type="InterPro" id="IPR016186">
    <property type="entry name" value="C-type_lectin-like/link_sf"/>
</dbReference>
<evidence type="ECO:0000259" key="3">
    <source>
        <dbReference type="PROSITE" id="PS50234"/>
    </source>
</evidence>
<dbReference type="InterPro" id="IPR002035">
    <property type="entry name" value="VWF_A"/>
</dbReference>
<evidence type="ECO:0000313" key="4">
    <source>
        <dbReference type="EMBL" id="PIO72314.1"/>
    </source>
</evidence>
<accession>A0A2G9UPW7</accession>
<feature type="compositionally biased region" description="Low complexity" evidence="1">
    <location>
        <begin position="22"/>
        <end position="32"/>
    </location>
</feature>
<dbReference type="InterPro" id="IPR001304">
    <property type="entry name" value="C-type_lectin-like"/>
</dbReference>
<dbReference type="SMART" id="SM00034">
    <property type="entry name" value="CLECT"/>
    <property type="match status" value="1"/>
</dbReference>
<feature type="domain" description="VWFA" evidence="3">
    <location>
        <begin position="56"/>
        <end position="235"/>
    </location>
</feature>
<reference evidence="4 5" key="1">
    <citation type="submission" date="2015-09" db="EMBL/GenBank/DDBJ databases">
        <title>Draft genome of the parasitic nematode Teladorsagia circumcincta isolate WARC Sus (inbred).</title>
        <authorList>
            <person name="Mitreva M."/>
        </authorList>
    </citation>
    <scope>NUCLEOTIDE SEQUENCE [LARGE SCALE GENOMIC DNA]</scope>
    <source>
        <strain evidence="4 5">S</strain>
    </source>
</reference>
<dbReference type="PANTHER" id="PTHR31024">
    <property type="entry name" value="C-TYPE LECTIN"/>
    <property type="match status" value="1"/>
</dbReference>
<sequence length="373" mass="41587">MTAVAAITSWSSPPPTEVRPMTAAVTSTPETTPTSLPVNISRNIGCSCVLENVWLDIFLLMDASVSMTSDGIASAIDYVVSAFTRLTVGQAERFQTRVGVIRYADSVELIADLNVYTSIEDLFDLDIPLMEENGTNIEGAIRMAISKFRSPSHRAAARSVVIIAGSTYKYGGYNDPTQIAKEFRDGGGTIITIEYGQEKEPSMPMIRALASPNFNLTNEKSDGTELRTDELRELLCEANCFCKKDWRQYKINQRDTPQGGCYHLFAVPSNQTSASQTCDQSDGMLVLDDDSKTNMFLMNLIPPKTKFWLGLRYKENKWTWPGGHSMTKDATTIINFNTIAYTRSGWFNDDCVKYQHYVCQTKPCDSTKYCEAE</sequence>
<dbReference type="AlphaFoldDB" id="A0A2G9UPW7"/>
<dbReference type="SUPFAM" id="SSF53300">
    <property type="entry name" value="vWA-like"/>
    <property type="match status" value="1"/>
</dbReference>
<dbReference type="Gene3D" id="3.10.100.10">
    <property type="entry name" value="Mannose-Binding Protein A, subunit A"/>
    <property type="match status" value="1"/>
</dbReference>
<name>A0A2G9UPW7_TELCI</name>
<dbReference type="Pfam" id="PF00059">
    <property type="entry name" value="Lectin_C"/>
    <property type="match status" value="1"/>
</dbReference>
<gene>
    <name evidence="4" type="ORF">TELCIR_05763</name>
</gene>
<dbReference type="SMART" id="SM00327">
    <property type="entry name" value="VWA"/>
    <property type="match status" value="1"/>
</dbReference>
<keyword evidence="5" id="KW-1185">Reference proteome</keyword>
<dbReference type="OrthoDB" id="5817090at2759"/>
<dbReference type="InterPro" id="IPR036465">
    <property type="entry name" value="vWFA_dom_sf"/>
</dbReference>
<dbReference type="Pfam" id="PF00092">
    <property type="entry name" value="VWA"/>
    <property type="match status" value="1"/>
</dbReference>
<dbReference type="InterPro" id="IPR016187">
    <property type="entry name" value="CTDL_fold"/>
</dbReference>
<evidence type="ECO:0000256" key="1">
    <source>
        <dbReference type="SAM" id="MobiDB-lite"/>
    </source>
</evidence>